<protein>
    <recommendedName>
        <fullName evidence="9">Golgi apparatus membrane protein tvp15</fullName>
    </recommendedName>
</protein>
<evidence type="ECO:0000256" key="1">
    <source>
        <dbReference type="ARBA" id="ARBA00004141"/>
    </source>
</evidence>
<name>A0A1C7NDB7_9FUNG</name>
<evidence type="ECO:0000313" key="8">
    <source>
        <dbReference type="Proteomes" id="UP000093000"/>
    </source>
</evidence>
<accession>A0A1C7NDB7</accession>
<gene>
    <name evidence="7" type="ORF">A0J61_04844</name>
</gene>
<feature type="transmembrane region" description="Helical" evidence="6">
    <location>
        <begin position="90"/>
        <end position="112"/>
    </location>
</feature>
<keyword evidence="8" id="KW-1185">Reference proteome</keyword>
<dbReference type="AlphaFoldDB" id="A0A1C7NDB7"/>
<sequence>MSKNTGIFFTTINVLATFCIILSLVGNFMSFYYWNFILNGLIKIALVVVLLVVEFVQPTSVVKPFSFMFYFLGRGLFYIFLGFITMGIDILSIIAGFILVAIGIFYVIMHFVKRDGEPDSMSFVRYQRLSSGISHELPTAANMHSTYPIARQVPLSQPNVSVPATEPNNHTQTSIHMPNTTVETVTTTQPTETAVMNEKTEA</sequence>
<proteinExistence type="predicted"/>
<dbReference type="Proteomes" id="UP000093000">
    <property type="component" value="Unassembled WGS sequence"/>
</dbReference>
<keyword evidence="2 6" id="KW-0812">Transmembrane</keyword>
<comment type="subcellular location">
    <subcellularLocation>
        <location evidence="1">Membrane</location>
        <topology evidence="1">Multi-pass membrane protein</topology>
    </subcellularLocation>
</comment>
<reference evidence="7 8" key="1">
    <citation type="submission" date="2016-03" db="EMBL/GenBank/DDBJ databases">
        <title>Choanephora cucurbitarum.</title>
        <authorList>
            <person name="Min B."/>
            <person name="Park H."/>
            <person name="Park J.-H."/>
            <person name="Shin H.-D."/>
            <person name="Choi I.-G."/>
        </authorList>
    </citation>
    <scope>NUCLEOTIDE SEQUENCE [LARGE SCALE GENOMIC DNA]</scope>
    <source>
        <strain evidence="7 8">KUS-F28377</strain>
    </source>
</reference>
<evidence type="ECO:0000256" key="3">
    <source>
        <dbReference type="ARBA" id="ARBA00022989"/>
    </source>
</evidence>
<feature type="transmembrane region" description="Helical" evidence="6">
    <location>
        <begin position="31"/>
        <end position="53"/>
    </location>
</feature>
<evidence type="ECO:0000313" key="7">
    <source>
        <dbReference type="EMBL" id="OBZ87112.1"/>
    </source>
</evidence>
<keyword evidence="3 6" id="KW-1133">Transmembrane helix</keyword>
<evidence type="ECO:0000256" key="2">
    <source>
        <dbReference type="ARBA" id="ARBA00022692"/>
    </source>
</evidence>
<feature type="transmembrane region" description="Helical" evidence="6">
    <location>
        <begin position="7"/>
        <end position="25"/>
    </location>
</feature>
<dbReference type="InterPro" id="IPR013714">
    <property type="entry name" value="Golgi_TVP15"/>
</dbReference>
<dbReference type="Pfam" id="PF08507">
    <property type="entry name" value="COPI_assoc"/>
    <property type="match status" value="1"/>
</dbReference>
<feature type="compositionally biased region" description="Polar residues" evidence="5">
    <location>
        <begin position="158"/>
        <end position="179"/>
    </location>
</feature>
<organism evidence="7 8">
    <name type="scientific">Choanephora cucurbitarum</name>
    <dbReference type="NCBI Taxonomy" id="101091"/>
    <lineage>
        <taxon>Eukaryota</taxon>
        <taxon>Fungi</taxon>
        <taxon>Fungi incertae sedis</taxon>
        <taxon>Mucoromycota</taxon>
        <taxon>Mucoromycotina</taxon>
        <taxon>Mucoromycetes</taxon>
        <taxon>Mucorales</taxon>
        <taxon>Mucorineae</taxon>
        <taxon>Choanephoraceae</taxon>
        <taxon>Choanephoroideae</taxon>
        <taxon>Choanephora</taxon>
    </lineage>
</organism>
<feature type="region of interest" description="Disordered" evidence="5">
    <location>
        <begin position="158"/>
        <end position="202"/>
    </location>
</feature>
<dbReference type="PANTHER" id="PTHR28128">
    <property type="entry name" value="GOLGI APPARATUS MEMBRANE PROTEIN TVP15"/>
    <property type="match status" value="1"/>
</dbReference>
<dbReference type="EMBL" id="LUGH01000246">
    <property type="protein sequence ID" value="OBZ87112.1"/>
    <property type="molecule type" value="Genomic_DNA"/>
</dbReference>
<comment type="caution">
    <text evidence="7">The sequence shown here is derived from an EMBL/GenBank/DDBJ whole genome shotgun (WGS) entry which is preliminary data.</text>
</comment>
<feature type="transmembrane region" description="Helical" evidence="6">
    <location>
        <begin position="65"/>
        <end position="84"/>
    </location>
</feature>
<evidence type="ECO:0008006" key="9">
    <source>
        <dbReference type="Google" id="ProtNLM"/>
    </source>
</evidence>
<keyword evidence="4 6" id="KW-0472">Membrane</keyword>
<dbReference type="InParanoid" id="A0A1C7NDB7"/>
<feature type="compositionally biased region" description="Low complexity" evidence="5">
    <location>
        <begin position="180"/>
        <end position="193"/>
    </location>
</feature>
<evidence type="ECO:0000256" key="5">
    <source>
        <dbReference type="SAM" id="MobiDB-lite"/>
    </source>
</evidence>
<dbReference type="OrthoDB" id="423534at2759"/>
<evidence type="ECO:0000256" key="6">
    <source>
        <dbReference type="SAM" id="Phobius"/>
    </source>
</evidence>
<dbReference type="GO" id="GO:0016020">
    <property type="term" value="C:membrane"/>
    <property type="evidence" value="ECO:0007669"/>
    <property type="project" value="UniProtKB-SubCell"/>
</dbReference>
<dbReference type="PANTHER" id="PTHR28128:SF1">
    <property type="entry name" value="GOLGI APPARATUS MEMBRANE PROTEIN TVP15"/>
    <property type="match status" value="1"/>
</dbReference>
<evidence type="ECO:0000256" key="4">
    <source>
        <dbReference type="ARBA" id="ARBA00023136"/>
    </source>
</evidence>